<feature type="compositionally biased region" description="Basic and acidic residues" evidence="9">
    <location>
        <begin position="368"/>
        <end position="378"/>
    </location>
</feature>
<dbReference type="GO" id="GO:0005523">
    <property type="term" value="F:tropomyosin binding"/>
    <property type="evidence" value="ECO:0007669"/>
    <property type="project" value="InterPro"/>
</dbReference>
<feature type="compositionally biased region" description="Acidic residues" evidence="9">
    <location>
        <begin position="54"/>
        <end position="69"/>
    </location>
</feature>
<evidence type="ECO:0000256" key="8">
    <source>
        <dbReference type="ARBA" id="ARBA00032814"/>
    </source>
</evidence>
<evidence type="ECO:0000256" key="5">
    <source>
        <dbReference type="ARBA" id="ARBA00022490"/>
    </source>
</evidence>
<dbReference type="InterPro" id="IPR032675">
    <property type="entry name" value="LRR_dom_sf"/>
</dbReference>
<dbReference type="InterPro" id="IPR013272">
    <property type="entry name" value="Vps72/YL1_C"/>
</dbReference>
<dbReference type="Pfam" id="PF05764">
    <property type="entry name" value="YL1"/>
    <property type="match status" value="1"/>
</dbReference>
<evidence type="ECO:0000256" key="4">
    <source>
        <dbReference type="ARBA" id="ARBA00020000"/>
    </source>
</evidence>
<evidence type="ECO:0000256" key="9">
    <source>
        <dbReference type="SAM" id="MobiDB-lite"/>
    </source>
</evidence>
<dbReference type="GO" id="GO:0051694">
    <property type="term" value="P:pointed-end actin filament capping"/>
    <property type="evidence" value="ECO:0007669"/>
    <property type="project" value="InterPro"/>
</dbReference>
<accession>A0AAD1WXV1</accession>
<dbReference type="PANTHER" id="PTHR10901">
    <property type="entry name" value="TROPOMODULIN"/>
    <property type="match status" value="1"/>
</dbReference>
<name>A0AAD1WXV1_PELCU</name>
<dbReference type="GO" id="GO:0003779">
    <property type="term" value="F:actin binding"/>
    <property type="evidence" value="ECO:0007669"/>
    <property type="project" value="UniProtKB-KW"/>
</dbReference>
<dbReference type="Pfam" id="PF08265">
    <property type="entry name" value="YL1_C"/>
    <property type="match status" value="1"/>
</dbReference>
<dbReference type="GO" id="GO:0030239">
    <property type="term" value="P:myofibril assembly"/>
    <property type="evidence" value="ECO:0007669"/>
    <property type="project" value="TreeGrafter"/>
</dbReference>
<dbReference type="GO" id="GO:0006936">
    <property type="term" value="P:muscle contraction"/>
    <property type="evidence" value="ECO:0007669"/>
    <property type="project" value="TreeGrafter"/>
</dbReference>
<dbReference type="FunFam" id="3.80.10.10:FF:000006">
    <property type="entry name" value="Tropomodulin 2"/>
    <property type="match status" value="1"/>
</dbReference>
<dbReference type="EMBL" id="OW240924">
    <property type="protein sequence ID" value="CAH2327174.1"/>
    <property type="molecule type" value="Genomic_DNA"/>
</dbReference>
<evidence type="ECO:0000256" key="6">
    <source>
        <dbReference type="ARBA" id="ARBA00023203"/>
    </source>
</evidence>
<keyword evidence="5" id="KW-0963">Cytoplasm</keyword>
<dbReference type="Gene3D" id="3.80.10.10">
    <property type="entry name" value="Ribonuclease Inhibitor"/>
    <property type="match status" value="1"/>
</dbReference>
<evidence type="ECO:0000256" key="1">
    <source>
        <dbReference type="ARBA" id="ARBA00002050"/>
    </source>
</evidence>
<keyword evidence="6" id="KW-0009">Actin-binding</keyword>
<evidence type="ECO:0000256" key="2">
    <source>
        <dbReference type="ARBA" id="ARBA00004245"/>
    </source>
</evidence>
<dbReference type="SUPFAM" id="SSF52047">
    <property type="entry name" value="RNI-like"/>
    <property type="match status" value="1"/>
</dbReference>
<dbReference type="Pfam" id="PF03250">
    <property type="entry name" value="Tropomodulin"/>
    <property type="match status" value="1"/>
</dbReference>
<keyword evidence="12" id="KW-1185">Reference proteome</keyword>
<evidence type="ECO:0000313" key="11">
    <source>
        <dbReference type="EMBL" id="CAH2327174.1"/>
    </source>
</evidence>
<dbReference type="InterPro" id="IPR004934">
    <property type="entry name" value="TMOD"/>
</dbReference>
<comment type="similarity">
    <text evidence="3">Belongs to the tropomodulin family.</text>
</comment>
<keyword evidence="7" id="KW-0206">Cytoskeleton</keyword>
<feature type="region of interest" description="Disordered" evidence="9">
    <location>
        <begin position="368"/>
        <end position="387"/>
    </location>
</feature>
<dbReference type="SMART" id="SM00993">
    <property type="entry name" value="YL1_C"/>
    <property type="match status" value="1"/>
</dbReference>
<feature type="region of interest" description="Disordered" evidence="9">
    <location>
        <begin position="1"/>
        <end position="172"/>
    </location>
</feature>
<sequence>MSLAESRAPRKTAGNRMSGLLSAEEEDDFYKTTYGGFNEESGDDEYNEDRSASEDEVDSDFDIDEGDEPTSDHEEDEPKRKRRVVTKAYKEPIQLLKPKPKPKADASTSSTQKSRQEKPAPQEATEDAVDSRKQMRQSTTEHTRQTFLRVQERQVQSRKKKGPHPDRPLTQEELLKEAKITEEINIRSLENYERLEADKKKQVFKKRRCVGPTIRYHSVAMPLITDITVKEENVDVEGLDQEQMGDSTHKTTTSSSKCSRTFITFTEDETFDRFFPKIKNAKFPVREICPVTHKPAQYRDPITDIPYYNARAFKIIREAYKKYITAHGLPNSAMAAAMGPSAASADPNQRNTRQKIIIKQGVQTAFDRPSHSLQESHKRLQTAPTTMSSYQKELEKYRDIDEDAIMRGMSAEELAQLDLELQEMDPENILLPAGMRQRDQTKKTPTGPLDRDALMQHLEKEALEAKEREDLIPFTGEKKGKPFIPKQAKREIPKEEQITLEPELEEALANATDAEMCDIAAILGMYTLMSNKQYYDAITTGIIINKEGINSVVKPDSYKPVPDEPPNPTNVEETLQKIKSNAADLEEVNLNNIKDIPIPTLKELFEGMKSNSHVKKLSLVATRSNDPVAYAVAEMLKENKTLQSLNIESNFISSAGMLAVIKAMKSNSTLTELRVDNQHQNLGDTVEMEMASMLENCPSIIRFGYQFTRQGPRARASTAITRNLEMCRKQKKV</sequence>
<feature type="compositionally biased region" description="Basic and acidic residues" evidence="9">
    <location>
        <begin position="129"/>
        <end position="144"/>
    </location>
</feature>
<feature type="compositionally biased region" description="Basic and acidic residues" evidence="9">
    <location>
        <begin position="163"/>
        <end position="172"/>
    </location>
</feature>
<dbReference type="GO" id="GO:0007015">
    <property type="term" value="P:actin filament organization"/>
    <property type="evidence" value="ECO:0007669"/>
    <property type="project" value="TreeGrafter"/>
</dbReference>
<evidence type="ECO:0000256" key="7">
    <source>
        <dbReference type="ARBA" id="ARBA00023212"/>
    </source>
</evidence>
<dbReference type="InterPro" id="IPR046757">
    <property type="entry name" value="YL1_N"/>
</dbReference>
<dbReference type="GO" id="GO:0005865">
    <property type="term" value="C:striated muscle thin filament"/>
    <property type="evidence" value="ECO:0007669"/>
    <property type="project" value="TreeGrafter"/>
</dbReference>
<protein>
    <recommendedName>
        <fullName evidence="4">Vacuolar protein sorting-associated protein 72 homolog</fullName>
    </recommendedName>
    <alternativeName>
        <fullName evidence="8">Transcription factor-like 1</fullName>
    </alternativeName>
</protein>
<proteinExistence type="inferred from homology"/>
<reference evidence="11" key="1">
    <citation type="submission" date="2022-03" db="EMBL/GenBank/DDBJ databases">
        <authorList>
            <person name="Alioto T."/>
            <person name="Alioto T."/>
            <person name="Gomez Garrido J."/>
        </authorList>
    </citation>
    <scope>NUCLEOTIDE SEQUENCE</scope>
</reference>
<comment type="subcellular location">
    <subcellularLocation>
        <location evidence="2">Cytoplasm</location>
        <location evidence="2">Cytoskeleton</location>
    </subcellularLocation>
</comment>
<feature type="domain" description="Vps72/YL1 C-terminal" evidence="10">
    <location>
        <begin position="287"/>
        <end position="316"/>
    </location>
</feature>
<evidence type="ECO:0000259" key="10">
    <source>
        <dbReference type="SMART" id="SM00993"/>
    </source>
</evidence>
<dbReference type="AlphaFoldDB" id="A0AAD1WXV1"/>
<dbReference type="PANTHER" id="PTHR10901:SF9">
    <property type="entry name" value="TROPOMODULIN-4"/>
    <property type="match status" value="1"/>
</dbReference>
<evidence type="ECO:0000256" key="3">
    <source>
        <dbReference type="ARBA" id="ARBA00009345"/>
    </source>
</evidence>
<organism evidence="11 12">
    <name type="scientific">Pelobates cultripes</name>
    <name type="common">Western spadefoot toad</name>
    <dbReference type="NCBI Taxonomy" id="61616"/>
    <lineage>
        <taxon>Eukaryota</taxon>
        <taxon>Metazoa</taxon>
        <taxon>Chordata</taxon>
        <taxon>Craniata</taxon>
        <taxon>Vertebrata</taxon>
        <taxon>Euteleostomi</taxon>
        <taxon>Amphibia</taxon>
        <taxon>Batrachia</taxon>
        <taxon>Anura</taxon>
        <taxon>Pelobatoidea</taxon>
        <taxon>Pelobatidae</taxon>
        <taxon>Pelobates</taxon>
    </lineage>
</organism>
<comment type="function">
    <text evidence="1">Deposition-and-exchange histone chaperone specific for H2AZ1, specifically chaperones H2AZ1 and deposits it into nucleosomes. As component of the SRCAP complex, mediates the ATP-dependent exchange of histone H2AZ1/H2B dimers for nucleosomal H2A/H2B, leading to transcriptional regulation of selected genes by chromatin remodeling.</text>
</comment>
<dbReference type="Proteomes" id="UP001295444">
    <property type="component" value="Chromosome 13"/>
</dbReference>
<gene>
    <name evidence="11" type="ORF">PECUL_23A017570</name>
</gene>
<feature type="compositionally biased region" description="Basic and acidic residues" evidence="9">
    <location>
        <begin position="70"/>
        <end position="79"/>
    </location>
</feature>
<evidence type="ECO:0000313" key="12">
    <source>
        <dbReference type="Proteomes" id="UP001295444"/>
    </source>
</evidence>